<evidence type="ECO:0000256" key="1">
    <source>
        <dbReference type="SAM" id="MobiDB-lite"/>
    </source>
</evidence>
<comment type="caution">
    <text evidence="2">The sequence shown here is derived from an EMBL/GenBank/DDBJ whole genome shotgun (WGS) entry which is preliminary data.</text>
</comment>
<reference evidence="2 3" key="1">
    <citation type="submission" date="2019-08" db="EMBL/GenBank/DDBJ databases">
        <title>Bacillus genomes from the desert of Cuatro Cienegas, Coahuila.</title>
        <authorList>
            <person name="Olmedo-Alvarez G."/>
        </authorList>
    </citation>
    <scope>NUCLEOTIDE SEQUENCE [LARGE SCALE GENOMIC DNA]</scope>
    <source>
        <strain evidence="2 3">CH28_1T</strain>
    </source>
</reference>
<evidence type="ECO:0000313" key="2">
    <source>
        <dbReference type="EMBL" id="TYS63656.1"/>
    </source>
</evidence>
<name>A0A5D4SPC4_9BACI</name>
<dbReference type="EMBL" id="VTEV01000009">
    <property type="protein sequence ID" value="TYS63656.1"/>
    <property type="molecule type" value="Genomic_DNA"/>
</dbReference>
<evidence type="ECO:0000313" key="3">
    <source>
        <dbReference type="Proteomes" id="UP000322524"/>
    </source>
</evidence>
<feature type="region of interest" description="Disordered" evidence="1">
    <location>
        <begin position="1"/>
        <end position="35"/>
    </location>
</feature>
<dbReference type="AlphaFoldDB" id="A0A5D4SPC4"/>
<accession>A0A5D4SPC4</accession>
<feature type="compositionally biased region" description="Basic and acidic residues" evidence="1">
    <location>
        <begin position="7"/>
        <end position="30"/>
    </location>
</feature>
<proteinExistence type="predicted"/>
<sequence length="67" mass="7477">MKTSLTRKQEERSPHHRYEDLIDEKTRGEKSSSPVKGLTLIPGVTAFVLNVSLLTEISSSELIHSVV</sequence>
<protein>
    <submittedName>
        <fullName evidence="2">Uncharacterized protein</fullName>
    </submittedName>
</protein>
<dbReference type="Proteomes" id="UP000322524">
    <property type="component" value="Unassembled WGS sequence"/>
</dbReference>
<organism evidence="2 3">
    <name type="scientific">Sutcliffiella horikoshii</name>
    <dbReference type="NCBI Taxonomy" id="79883"/>
    <lineage>
        <taxon>Bacteria</taxon>
        <taxon>Bacillati</taxon>
        <taxon>Bacillota</taxon>
        <taxon>Bacilli</taxon>
        <taxon>Bacillales</taxon>
        <taxon>Bacillaceae</taxon>
        <taxon>Sutcliffiella</taxon>
    </lineage>
</organism>
<gene>
    <name evidence="2" type="ORF">FZC76_19405</name>
</gene>